<proteinExistence type="predicted"/>
<dbReference type="OrthoDB" id="2603618at2759"/>
<keyword evidence="2" id="KW-1185">Reference proteome</keyword>
<reference evidence="2" key="2">
    <citation type="submission" date="2015-01" db="EMBL/GenBank/DDBJ databases">
        <title>Evolutionary Origins and Diversification of the Mycorrhizal Mutualists.</title>
        <authorList>
            <consortium name="DOE Joint Genome Institute"/>
            <consortium name="Mycorrhizal Genomics Consortium"/>
            <person name="Kohler A."/>
            <person name="Kuo A."/>
            <person name="Nagy L.G."/>
            <person name="Floudas D."/>
            <person name="Copeland A."/>
            <person name="Barry K.W."/>
            <person name="Cichocki N."/>
            <person name="Veneault-Fourrey C."/>
            <person name="LaButti K."/>
            <person name="Lindquist E.A."/>
            <person name="Lipzen A."/>
            <person name="Lundell T."/>
            <person name="Morin E."/>
            <person name="Murat C."/>
            <person name="Riley R."/>
            <person name="Ohm R."/>
            <person name="Sun H."/>
            <person name="Tunlid A."/>
            <person name="Henrissat B."/>
            <person name="Grigoriev I.V."/>
            <person name="Hibbett D.S."/>
            <person name="Martin F."/>
        </authorList>
    </citation>
    <scope>NUCLEOTIDE SEQUENCE [LARGE SCALE GENOMIC DNA]</scope>
    <source>
        <strain evidence="2">Ve08.2h10</strain>
    </source>
</reference>
<sequence length="299" mass="34026">MGQTPFGESSLVPLHDLSVGDVFYAPVIINTEDLVDPGSQSSTAVAWVYRYLPCPALLTPTNSARAIKHHKRWCIVLVTHDTSVEVAYLATFGNKDRFPKALSKKRKFWYPVKPAKKEKLDYHPLPALNHLAQWVSLRKVHEVPLTSGEFNKKKNVFEFEKTTLSHAIPSYTLRLCCGGLLAILRKWVWFVCIGQVDCNDLRGSYARDFNLKKSDYWFHDINKPARAFASSLHLIDREPSLRAPRTQSRFHALPQVRKMVETEHSNQDPSGVCDPVTLPEIKVGSRIKYQGRGTAWLCR</sequence>
<dbReference type="EMBL" id="KN827296">
    <property type="protein sequence ID" value="KIK76780.1"/>
    <property type="molecule type" value="Genomic_DNA"/>
</dbReference>
<reference evidence="1 2" key="1">
    <citation type="submission" date="2014-04" db="EMBL/GenBank/DDBJ databases">
        <authorList>
            <consortium name="DOE Joint Genome Institute"/>
            <person name="Kuo A."/>
            <person name="Kohler A."/>
            <person name="Jargeat P."/>
            <person name="Nagy L.G."/>
            <person name="Floudas D."/>
            <person name="Copeland A."/>
            <person name="Barry K.W."/>
            <person name="Cichocki N."/>
            <person name="Veneault-Fourrey C."/>
            <person name="LaButti K."/>
            <person name="Lindquist E.A."/>
            <person name="Lipzen A."/>
            <person name="Lundell T."/>
            <person name="Morin E."/>
            <person name="Murat C."/>
            <person name="Sun H."/>
            <person name="Tunlid A."/>
            <person name="Henrissat B."/>
            <person name="Grigoriev I.V."/>
            <person name="Hibbett D.S."/>
            <person name="Martin F."/>
            <person name="Nordberg H.P."/>
            <person name="Cantor M.N."/>
            <person name="Hua S.X."/>
        </authorList>
    </citation>
    <scope>NUCLEOTIDE SEQUENCE [LARGE SCALE GENOMIC DNA]</scope>
    <source>
        <strain evidence="1 2">Ve08.2h10</strain>
    </source>
</reference>
<evidence type="ECO:0000313" key="2">
    <source>
        <dbReference type="Proteomes" id="UP000054538"/>
    </source>
</evidence>
<name>A0A0D0DG18_9AGAM</name>
<evidence type="ECO:0000313" key="1">
    <source>
        <dbReference type="EMBL" id="KIK76780.1"/>
    </source>
</evidence>
<dbReference type="InParanoid" id="A0A0D0DG18"/>
<gene>
    <name evidence="1" type="ORF">PAXRUDRAFT_28913</name>
</gene>
<protein>
    <submittedName>
        <fullName evidence="1">Uncharacterized protein</fullName>
    </submittedName>
</protein>
<accession>A0A0D0DG18</accession>
<organism evidence="1 2">
    <name type="scientific">Paxillus rubicundulus Ve08.2h10</name>
    <dbReference type="NCBI Taxonomy" id="930991"/>
    <lineage>
        <taxon>Eukaryota</taxon>
        <taxon>Fungi</taxon>
        <taxon>Dikarya</taxon>
        <taxon>Basidiomycota</taxon>
        <taxon>Agaricomycotina</taxon>
        <taxon>Agaricomycetes</taxon>
        <taxon>Agaricomycetidae</taxon>
        <taxon>Boletales</taxon>
        <taxon>Paxilineae</taxon>
        <taxon>Paxillaceae</taxon>
        <taxon>Paxillus</taxon>
    </lineage>
</organism>
<dbReference type="AlphaFoldDB" id="A0A0D0DG18"/>
<dbReference type="Proteomes" id="UP000054538">
    <property type="component" value="Unassembled WGS sequence"/>
</dbReference>
<dbReference type="HOGENOM" id="CLU_930976_0_0_1"/>